<dbReference type="RefSeq" id="WP_312641280.1">
    <property type="nucleotide sequence ID" value="NZ_CP116967.1"/>
</dbReference>
<dbReference type="GO" id="GO:0000049">
    <property type="term" value="F:tRNA binding"/>
    <property type="evidence" value="ECO:0007669"/>
    <property type="project" value="TreeGrafter"/>
</dbReference>
<dbReference type="PANTHER" id="PTHR15239:SF6">
    <property type="entry name" value="RIBOSOME QUALITY CONTROL COMPLEX SUBUNIT NEMF"/>
    <property type="match status" value="1"/>
</dbReference>
<feature type="region of interest" description="Disordered" evidence="2">
    <location>
        <begin position="359"/>
        <end position="380"/>
    </location>
</feature>
<accession>A0AA96G983</accession>
<dbReference type="AlphaFoldDB" id="A0AA96G983"/>
<proteinExistence type="predicted"/>
<dbReference type="GO" id="GO:0072344">
    <property type="term" value="P:rescue of stalled ribosome"/>
    <property type="evidence" value="ECO:0007669"/>
    <property type="project" value="TreeGrafter"/>
</dbReference>
<keyword evidence="5" id="KW-1185">Reference proteome</keyword>
<name>A0AA96G983_9BACT</name>
<evidence type="ECO:0000313" key="5">
    <source>
        <dbReference type="Proteomes" id="UP001302719"/>
    </source>
</evidence>
<dbReference type="PANTHER" id="PTHR15239">
    <property type="entry name" value="NUCLEAR EXPORT MEDIATOR FACTOR NEMF"/>
    <property type="match status" value="1"/>
</dbReference>
<organism evidence="4 5">
    <name type="scientific">Candidatus Nitrospira allomarina</name>
    <dbReference type="NCBI Taxonomy" id="3020900"/>
    <lineage>
        <taxon>Bacteria</taxon>
        <taxon>Pseudomonadati</taxon>
        <taxon>Nitrospirota</taxon>
        <taxon>Nitrospiria</taxon>
        <taxon>Nitrospirales</taxon>
        <taxon>Nitrospiraceae</taxon>
        <taxon>Nitrospira</taxon>
    </lineage>
</organism>
<dbReference type="Gene3D" id="2.30.310.10">
    <property type="entry name" value="ibrinogen binding protein from staphylococcus aureus domain"/>
    <property type="match status" value="1"/>
</dbReference>
<reference evidence="4 5" key="1">
    <citation type="submission" date="2023-01" db="EMBL/GenBank/DDBJ databases">
        <title>Cultivation and genomic characterization of new, ubiquitous marine nitrite-oxidizing bacteria from the Nitrospirales.</title>
        <authorList>
            <person name="Mueller A.J."/>
            <person name="Daebeler A."/>
            <person name="Herbold C.W."/>
            <person name="Kirkegaard R.H."/>
            <person name="Daims H."/>
        </authorList>
    </citation>
    <scope>NUCLEOTIDE SEQUENCE [LARGE SCALE GENOMIC DNA]</scope>
    <source>
        <strain evidence="4 5">VA</strain>
    </source>
</reference>
<dbReference type="InterPro" id="IPR051608">
    <property type="entry name" value="RQC_Subunit_NEMF"/>
</dbReference>
<dbReference type="EMBL" id="CP116967">
    <property type="protein sequence ID" value="WNM57137.1"/>
    <property type="molecule type" value="Genomic_DNA"/>
</dbReference>
<feature type="region of interest" description="Disordered" evidence="2">
    <location>
        <begin position="146"/>
        <end position="165"/>
    </location>
</feature>
<keyword evidence="1" id="KW-0175">Coiled coil</keyword>
<evidence type="ECO:0000313" key="4">
    <source>
        <dbReference type="EMBL" id="WNM57137.1"/>
    </source>
</evidence>
<dbReference type="Pfam" id="PF05833">
    <property type="entry name" value="NFACT_N"/>
    <property type="match status" value="2"/>
</dbReference>
<dbReference type="GO" id="GO:1990112">
    <property type="term" value="C:RQC complex"/>
    <property type="evidence" value="ECO:0007669"/>
    <property type="project" value="TreeGrafter"/>
</dbReference>
<dbReference type="Pfam" id="PF05670">
    <property type="entry name" value="NFACT-R_1"/>
    <property type="match status" value="1"/>
</dbReference>
<gene>
    <name evidence="4" type="ORF">PP769_14295</name>
</gene>
<dbReference type="InterPro" id="IPR008532">
    <property type="entry name" value="NFACT_RNA-bd"/>
</dbReference>
<protein>
    <submittedName>
        <fullName evidence="4">NFACT family protein</fullName>
    </submittedName>
</protein>
<dbReference type="Proteomes" id="UP001302719">
    <property type="component" value="Chromosome"/>
</dbReference>
<feature type="coiled-coil region" evidence="1">
    <location>
        <begin position="223"/>
        <end position="257"/>
    </location>
</feature>
<dbReference type="GO" id="GO:0043023">
    <property type="term" value="F:ribosomal large subunit binding"/>
    <property type="evidence" value="ECO:0007669"/>
    <property type="project" value="TreeGrafter"/>
</dbReference>
<sequence length="509" mass="57234">MALSLSECESIVRELRKGLVGGFIQKIHQPRDLTLTLDIRSQGQTSHLLVCADARFARLHLTSQKFENPPTPLPFCAFLRSYVEGGRIAEISQEAGDRIVFITIAKAQQMSVLVIALTGNQANVHVLNEKKLVLRSLRDSRVKAGERYTPPTMRPGPSSEALPSSAMDGRIFQDEIVIQQEGKIREPLSKAATQGTGTFGEMFPLSAVLEARYRQREQEEGRETILEQQLAQVRKALKHAKRKIQALQEDFKKTERFREYARYGELLKSHLHEIKKGQEAITIVDYYDPALPTLTLPLDPAKDAVWNMEDYFRKYHKYIGAQEHLQPRVEEAQKEVARLERKLSQLEQGIVDPEVLPETKKKPASSIPQGTGVSKGRPAPAQGYRTYISADGLPILVGKTAKDNDHLTLKVANPDDLWLHARGTPGSHVVVRLEKGAMVPPETLKDAATLTLWFSDLRKCGKGEVIYTLRKFVRKGKGFKPGSVTVEREKSLWIELKEDRLNRLKGATN</sequence>
<evidence type="ECO:0000256" key="1">
    <source>
        <dbReference type="SAM" id="Coils"/>
    </source>
</evidence>
<dbReference type="KEGG" id="nall:PP769_14295"/>
<evidence type="ECO:0000259" key="3">
    <source>
        <dbReference type="Pfam" id="PF05670"/>
    </source>
</evidence>
<evidence type="ECO:0000256" key="2">
    <source>
        <dbReference type="SAM" id="MobiDB-lite"/>
    </source>
</evidence>
<feature type="domain" description="NFACT RNA-binding" evidence="3">
    <location>
        <begin position="385"/>
        <end position="486"/>
    </location>
</feature>
<feature type="coiled-coil region" evidence="1">
    <location>
        <begin position="322"/>
        <end position="349"/>
    </location>
</feature>